<organism evidence="2 3">
    <name type="scientific">Mucilaginibacter terrenus</name>
    <dbReference type="NCBI Taxonomy" id="2482727"/>
    <lineage>
        <taxon>Bacteria</taxon>
        <taxon>Pseudomonadati</taxon>
        <taxon>Bacteroidota</taxon>
        <taxon>Sphingobacteriia</taxon>
        <taxon>Sphingobacteriales</taxon>
        <taxon>Sphingobacteriaceae</taxon>
        <taxon>Mucilaginibacter</taxon>
    </lineage>
</organism>
<keyword evidence="3" id="KW-1185">Reference proteome</keyword>
<dbReference type="Proteomes" id="UP000260823">
    <property type="component" value="Unassembled WGS sequence"/>
</dbReference>
<gene>
    <name evidence="2" type="ORF">DYU05_19355</name>
</gene>
<dbReference type="RefSeq" id="WP_117384807.1">
    <property type="nucleotide sequence ID" value="NZ_QWDE01000005.1"/>
</dbReference>
<dbReference type="OrthoDB" id="796197at2"/>
<comment type="caution">
    <text evidence="2">The sequence shown here is derived from an EMBL/GenBank/DDBJ whole genome shotgun (WGS) entry which is preliminary data.</text>
</comment>
<dbReference type="EMBL" id="QWDE01000005">
    <property type="protein sequence ID" value="RFZ81440.1"/>
    <property type="molecule type" value="Genomic_DNA"/>
</dbReference>
<keyword evidence="1" id="KW-0812">Transmembrane</keyword>
<feature type="transmembrane region" description="Helical" evidence="1">
    <location>
        <begin position="128"/>
        <end position="152"/>
    </location>
</feature>
<evidence type="ECO:0008006" key="4">
    <source>
        <dbReference type="Google" id="ProtNLM"/>
    </source>
</evidence>
<sequence length="166" mass="18672">MNHIEEKLWNYIDGSCTTAEAQHIAGLIEQDEVYRLKYHELLKLNDEFSTMELDEPPMAFTYHVMEGIRAEHAKQPLKAVINKRIIWSIAAFFIVTILALLVVAFSSLNWTTTASTGVKLPQQLNAAHINNIFSGALMKGFLFFGSVMGLFLGDSLLRKKSGLKQV</sequence>
<evidence type="ECO:0000256" key="1">
    <source>
        <dbReference type="SAM" id="Phobius"/>
    </source>
</evidence>
<feature type="transmembrane region" description="Helical" evidence="1">
    <location>
        <begin position="85"/>
        <end position="108"/>
    </location>
</feature>
<reference evidence="2 3" key="1">
    <citation type="submission" date="2018-08" db="EMBL/GenBank/DDBJ databases">
        <title>Mucilaginibacter terrae sp. nov., isolated from manganese diggings.</title>
        <authorList>
            <person name="Huang Y."/>
            <person name="Zhou Z."/>
        </authorList>
    </citation>
    <scope>NUCLEOTIDE SEQUENCE [LARGE SCALE GENOMIC DNA]</scope>
    <source>
        <strain evidence="2 3">ZH6</strain>
    </source>
</reference>
<name>A0A3E2NKL1_9SPHI</name>
<proteinExistence type="predicted"/>
<evidence type="ECO:0000313" key="3">
    <source>
        <dbReference type="Proteomes" id="UP000260823"/>
    </source>
</evidence>
<evidence type="ECO:0000313" key="2">
    <source>
        <dbReference type="EMBL" id="RFZ81440.1"/>
    </source>
</evidence>
<accession>A0A3E2NKL1</accession>
<protein>
    <recommendedName>
        <fullName evidence="4">Zf-HC2 domain-containing protein</fullName>
    </recommendedName>
</protein>
<keyword evidence="1" id="KW-1133">Transmembrane helix</keyword>
<dbReference type="AlphaFoldDB" id="A0A3E2NKL1"/>
<keyword evidence="1" id="KW-0472">Membrane</keyword>